<protein>
    <submittedName>
        <fullName evidence="4">GNAT family N-acetyltransferase</fullName>
    </submittedName>
</protein>
<dbReference type="InterPro" id="IPR050832">
    <property type="entry name" value="Bact_Acetyltransf"/>
</dbReference>
<dbReference type="GO" id="GO:0016747">
    <property type="term" value="F:acyltransferase activity, transferring groups other than amino-acyl groups"/>
    <property type="evidence" value="ECO:0007669"/>
    <property type="project" value="InterPro"/>
</dbReference>
<organism evidence="4 7">
    <name type="scientific">Pseudolactococcus raffinolactis</name>
    <dbReference type="NCBI Taxonomy" id="1366"/>
    <lineage>
        <taxon>Bacteria</taxon>
        <taxon>Bacillati</taxon>
        <taxon>Bacillota</taxon>
        <taxon>Bacilli</taxon>
        <taxon>Lactobacillales</taxon>
        <taxon>Streptococcaceae</taxon>
        <taxon>Pseudolactococcus</taxon>
    </lineage>
</organism>
<name>A0A6H0UH39_9LACT</name>
<evidence type="ECO:0000256" key="2">
    <source>
        <dbReference type="ARBA" id="ARBA00023315"/>
    </source>
</evidence>
<dbReference type="SUPFAM" id="SSF55729">
    <property type="entry name" value="Acyl-CoA N-acyltransferases (Nat)"/>
    <property type="match status" value="1"/>
</dbReference>
<gene>
    <name evidence="5" type="ORF">GU334_09495</name>
    <name evidence="4" type="ORF">GU336_11030</name>
</gene>
<evidence type="ECO:0000313" key="5">
    <source>
        <dbReference type="EMBL" id="QIW59129.1"/>
    </source>
</evidence>
<accession>A0A6H0UH39</accession>
<dbReference type="InterPro" id="IPR000182">
    <property type="entry name" value="GNAT_dom"/>
</dbReference>
<dbReference type="Proteomes" id="UP000501945">
    <property type="component" value="Chromosome"/>
</dbReference>
<sequence length="162" mass="18184">MFQYLLIETDEKYPEILALYERNQDFFALSQSSAVTLAQVDADVHAGPENLAPENKKYFLITDDNETPIAVLDYALGYPDDQTVFIGLLIVDKIFRGQGLGHKIVAEQLAHFRSIGMRKVRIAVLDNNPAGLAFWQGLGFEIIEKNKHSTDGDLVHVLSYTL</sequence>
<evidence type="ECO:0000256" key="1">
    <source>
        <dbReference type="ARBA" id="ARBA00022679"/>
    </source>
</evidence>
<keyword evidence="1 4" id="KW-0808">Transferase</keyword>
<dbReference type="Gene3D" id="3.40.630.30">
    <property type="match status" value="1"/>
</dbReference>
<dbReference type="EMBL" id="CP047628">
    <property type="protein sequence ID" value="QIW59129.1"/>
    <property type="molecule type" value="Genomic_DNA"/>
</dbReference>
<evidence type="ECO:0000313" key="6">
    <source>
        <dbReference type="Proteomes" id="UP000501558"/>
    </source>
</evidence>
<dbReference type="RefSeq" id="WP_167839074.1">
    <property type="nucleotide sequence ID" value="NZ_CP047614.1"/>
</dbReference>
<dbReference type="CDD" id="cd04301">
    <property type="entry name" value="NAT_SF"/>
    <property type="match status" value="1"/>
</dbReference>
<keyword evidence="6" id="KW-1185">Reference proteome</keyword>
<proteinExistence type="predicted"/>
<keyword evidence="2" id="KW-0012">Acyltransferase</keyword>
<dbReference type="AlphaFoldDB" id="A0A6H0UH39"/>
<dbReference type="Proteomes" id="UP000501558">
    <property type="component" value="Chromosome"/>
</dbReference>
<feature type="domain" description="N-acetyltransferase" evidence="3">
    <location>
        <begin position="5"/>
        <end position="162"/>
    </location>
</feature>
<evidence type="ECO:0000313" key="4">
    <source>
        <dbReference type="EMBL" id="QIW54629.1"/>
    </source>
</evidence>
<dbReference type="Pfam" id="PF00583">
    <property type="entry name" value="Acetyltransf_1"/>
    <property type="match status" value="1"/>
</dbReference>
<dbReference type="PANTHER" id="PTHR43877">
    <property type="entry name" value="AMINOALKYLPHOSPHONATE N-ACETYLTRANSFERASE-RELATED-RELATED"/>
    <property type="match status" value="1"/>
</dbReference>
<dbReference type="EMBL" id="CP047616">
    <property type="protein sequence ID" value="QIW54629.1"/>
    <property type="molecule type" value="Genomic_DNA"/>
</dbReference>
<dbReference type="PROSITE" id="PS51186">
    <property type="entry name" value="GNAT"/>
    <property type="match status" value="1"/>
</dbReference>
<dbReference type="InterPro" id="IPR016181">
    <property type="entry name" value="Acyl_CoA_acyltransferase"/>
</dbReference>
<evidence type="ECO:0000259" key="3">
    <source>
        <dbReference type="PROSITE" id="PS51186"/>
    </source>
</evidence>
<reference evidence="6 7" key="1">
    <citation type="submission" date="2019-12" db="EMBL/GenBank/DDBJ databases">
        <title>Whole genome sequences of Lactococcus raffinolactis strains isolated from sewage.</title>
        <authorList>
            <person name="Ybazeta G."/>
            <person name="Ross M."/>
            <person name="Brabant-Kirwan D."/>
            <person name="Saleh M."/>
            <person name="Dillon J.A."/>
            <person name="Splinter K."/>
            <person name="Nokhbeh R."/>
        </authorList>
    </citation>
    <scope>NUCLEOTIDE SEQUENCE [LARGE SCALE GENOMIC DNA]</scope>
    <source>
        <strain evidence="5 6">Lr_19_14</strain>
        <strain evidence="4 7">Lr_19_5</strain>
    </source>
</reference>
<evidence type="ECO:0000313" key="7">
    <source>
        <dbReference type="Proteomes" id="UP000501945"/>
    </source>
</evidence>